<keyword evidence="2" id="KW-1185">Reference proteome</keyword>
<organism evidence="1 2">
    <name type="scientific">Collybiopsis luxurians FD-317 M1</name>
    <dbReference type="NCBI Taxonomy" id="944289"/>
    <lineage>
        <taxon>Eukaryota</taxon>
        <taxon>Fungi</taxon>
        <taxon>Dikarya</taxon>
        <taxon>Basidiomycota</taxon>
        <taxon>Agaricomycotina</taxon>
        <taxon>Agaricomycetes</taxon>
        <taxon>Agaricomycetidae</taxon>
        <taxon>Agaricales</taxon>
        <taxon>Marasmiineae</taxon>
        <taxon>Omphalotaceae</taxon>
        <taxon>Collybiopsis</taxon>
        <taxon>Collybiopsis luxurians</taxon>
    </lineage>
</organism>
<evidence type="ECO:0000313" key="2">
    <source>
        <dbReference type="Proteomes" id="UP000053593"/>
    </source>
</evidence>
<dbReference type="EMBL" id="KN834872">
    <property type="protein sequence ID" value="KIK51124.1"/>
    <property type="molecule type" value="Genomic_DNA"/>
</dbReference>
<reference evidence="1 2" key="1">
    <citation type="submission" date="2014-04" db="EMBL/GenBank/DDBJ databases">
        <title>Evolutionary Origins and Diversification of the Mycorrhizal Mutualists.</title>
        <authorList>
            <consortium name="DOE Joint Genome Institute"/>
            <consortium name="Mycorrhizal Genomics Consortium"/>
            <person name="Kohler A."/>
            <person name="Kuo A."/>
            <person name="Nagy L.G."/>
            <person name="Floudas D."/>
            <person name="Copeland A."/>
            <person name="Barry K.W."/>
            <person name="Cichocki N."/>
            <person name="Veneault-Fourrey C."/>
            <person name="LaButti K."/>
            <person name="Lindquist E.A."/>
            <person name="Lipzen A."/>
            <person name="Lundell T."/>
            <person name="Morin E."/>
            <person name="Murat C."/>
            <person name="Riley R."/>
            <person name="Ohm R."/>
            <person name="Sun H."/>
            <person name="Tunlid A."/>
            <person name="Henrissat B."/>
            <person name="Grigoriev I.V."/>
            <person name="Hibbett D.S."/>
            <person name="Martin F."/>
        </authorList>
    </citation>
    <scope>NUCLEOTIDE SEQUENCE [LARGE SCALE GENOMIC DNA]</scope>
    <source>
        <strain evidence="1 2">FD-317 M1</strain>
    </source>
</reference>
<dbReference type="Proteomes" id="UP000053593">
    <property type="component" value="Unassembled WGS sequence"/>
</dbReference>
<dbReference type="AlphaFoldDB" id="A0A0D0BNM8"/>
<sequence length="213" mass="24113">MYQILLFLIPPSPGAPMVGQESNEQLQELIRCIPKHLLLRFRDQYYNAEFIEQNPAKFLGFNWIDYDALSDYLRNEGHESLLVKDPSTEAPIKHEDANINISLIVAAAVVRMLKLQIKMAESSSSGCAAPIRKLKAQARSISDPYPAIATVQTQLSSPQPLQTPMREPFSAPFLLFELAIANKQERGARILFARVLFFEDAPAEQIYSEWLLH</sequence>
<evidence type="ECO:0000313" key="1">
    <source>
        <dbReference type="EMBL" id="KIK51124.1"/>
    </source>
</evidence>
<accession>A0A0D0BNM8</accession>
<proteinExistence type="predicted"/>
<name>A0A0D0BNM8_9AGAR</name>
<dbReference type="HOGENOM" id="CLU_1294538_0_0_1"/>
<protein>
    <submittedName>
        <fullName evidence="1">Uncharacterized protein</fullName>
    </submittedName>
</protein>
<gene>
    <name evidence="1" type="ORF">GYMLUDRAFT_252357</name>
</gene>